<accession>A0A6A4BD93</accession>
<gene>
    <name evidence="3" type="ORF">PF001_g29371</name>
</gene>
<dbReference type="InterPro" id="IPR021109">
    <property type="entry name" value="Peptidase_aspartic_dom_sf"/>
</dbReference>
<dbReference type="Pfam" id="PF19259">
    <property type="entry name" value="Ty3_capsid"/>
    <property type="match status" value="1"/>
</dbReference>
<feature type="region of interest" description="Disordered" evidence="1">
    <location>
        <begin position="158"/>
        <end position="179"/>
    </location>
</feature>
<dbReference type="Proteomes" id="UP000437068">
    <property type="component" value="Unassembled WGS sequence"/>
</dbReference>
<organism evidence="3 4">
    <name type="scientific">Phytophthora fragariae</name>
    <dbReference type="NCBI Taxonomy" id="53985"/>
    <lineage>
        <taxon>Eukaryota</taxon>
        <taxon>Sar</taxon>
        <taxon>Stramenopiles</taxon>
        <taxon>Oomycota</taxon>
        <taxon>Peronosporomycetes</taxon>
        <taxon>Peronosporales</taxon>
        <taxon>Peronosporaceae</taxon>
        <taxon>Phytophthora</taxon>
    </lineage>
</organism>
<dbReference type="Gene3D" id="2.40.70.10">
    <property type="entry name" value="Acid Proteases"/>
    <property type="match status" value="1"/>
</dbReference>
<evidence type="ECO:0000313" key="3">
    <source>
        <dbReference type="EMBL" id="KAE9269103.1"/>
    </source>
</evidence>
<sequence length="380" mass="42784">MAGRTQVPSNLPKFTGKRGEDVRESLFQIENACRINEAGLWVVPALVFDDKKRGAHVGGGFREHVLQHFEASNYQAVLREKLQRLKQTADIETYNGEYSALIFRVEGMSTLDQVLCYASGLKPRTRSYVKLENPETLSGAMDLAFKYEVTYFVDKGRERHRDRDKKSSSAGQPQDRIKPFKGSRFAKNVVSSRSRTTRALKSVPVFLQEARSHQGELLRLEERTSQAGKRATTSVNEGPGVAKSITGTTKIENISLNVLSENPLVYKSRPLFAVSGEIHAAGKAFPTRQMLLDCGTTTIYVSSRWVAEHQLRTMQFSDKTIRVDNKIVESELEVLPLEIQVSGLDEAYKCVAVVYAIPDKFDCILGIPFFQDMQPQIDWR</sequence>
<evidence type="ECO:0000313" key="4">
    <source>
        <dbReference type="Proteomes" id="UP000437068"/>
    </source>
</evidence>
<dbReference type="EMBL" id="QXGE01004903">
    <property type="protein sequence ID" value="KAE9269103.1"/>
    <property type="molecule type" value="Genomic_DNA"/>
</dbReference>
<dbReference type="AlphaFoldDB" id="A0A6A4BD93"/>
<proteinExistence type="predicted"/>
<feature type="domain" description="Ty3 transposon capsid-like protein" evidence="2">
    <location>
        <begin position="61"/>
        <end position="150"/>
    </location>
</feature>
<dbReference type="InterPro" id="IPR045358">
    <property type="entry name" value="Ty3_capsid"/>
</dbReference>
<name>A0A6A4BD93_9STRA</name>
<comment type="caution">
    <text evidence="3">The sequence shown here is derived from an EMBL/GenBank/DDBJ whole genome shotgun (WGS) entry which is preliminary data.</text>
</comment>
<evidence type="ECO:0000259" key="2">
    <source>
        <dbReference type="Pfam" id="PF19259"/>
    </source>
</evidence>
<feature type="compositionally biased region" description="Basic and acidic residues" evidence="1">
    <location>
        <begin position="158"/>
        <end position="167"/>
    </location>
</feature>
<evidence type="ECO:0000256" key="1">
    <source>
        <dbReference type="SAM" id="MobiDB-lite"/>
    </source>
</evidence>
<protein>
    <recommendedName>
        <fullName evidence="2">Ty3 transposon capsid-like protein domain-containing protein</fullName>
    </recommendedName>
</protein>
<reference evidence="3 4" key="1">
    <citation type="submission" date="2018-08" db="EMBL/GenBank/DDBJ databases">
        <title>Genomic investigation of the strawberry pathogen Phytophthora fragariae indicates pathogenicity is determined by transcriptional variation in three key races.</title>
        <authorList>
            <person name="Adams T.M."/>
            <person name="Armitage A.D."/>
            <person name="Sobczyk M.K."/>
            <person name="Bates H.J."/>
            <person name="Dunwell J.M."/>
            <person name="Nellist C.F."/>
            <person name="Harrison R.J."/>
        </authorList>
    </citation>
    <scope>NUCLEOTIDE SEQUENCE [LARGE SCALE GENOMIC DNA]</scope>
    <source>
        <strain evidence="3 4">A4</strain>
    </source>
</reference>